<name>A0A1U7DEH4_9RHOB</name>
<dbReference type="InterPro" id="IPR007375">
    <property type="entry name" value="SoxG"/>
</dbReference>
<dbReference type="EMBL" id="CP019124">
    <property type="protein sequence ID" value="APX88345.1"/>
    <property type="molecule type" value="Genomic_DNA"/>
</dbReference>
<sequence>MSEHEHVTGGPRLLSPRGMVTIRADFSELKTGDAVAAALGPAFPDTNCATNAKGRSLLWMSPDELLLICPAKETEALIVAARDALSRLPGGHHLVVDVSDARVAFAIEGPGARDVLARLTPADLRPGVFDAPQLRRTRLSQVAAAIWQSAPDRFEILCFRSVAGYVARLLEGAAGQGAPVGHLDRDARAGSRAR</sequence>
<dbReference type="RefSeq" id="WP_076978370.1">
    <property type="nucleotide sequence ID" value="NZ_CP019124.1"/>
</dbReference>
<dbReference type="Gene3D" id="3.30.70.1520">
    <property type="entry name" value="Heterotetrameric sarcosine oxidase"/>
    <property type="match status" value="1"/>
</dbReference>
<accession>A0A2M9DHG2</accession>
<organism evidence="1 2">
    <name type="scientific">Brevirhabdus pacifica</name>
    <dbReference type="NCBI Taxonomy" id="1267768"/>
    <lineage>
        <taxon>Bacteria</taxon>
        <taxon>Pseudomonadati</taxon>
        <taxon>Pseudomonadota</taxon>
        <taxon>Alphaproteobacteria</taxon>
        <taxon>Rhodobacterales</taxon>
        <taxon>Paracoccaceae</taxon>
        <taxon>Brevirhabdus</taxon>
    </lineage>
</organism>
<dbReference type="Proteomes" id="UP000187266">
    <property type="component" value="Chromosome"/>
</dbReference>
<dbReference type="OrthoDB" id="9814782at2"/>
<proteinExistence type="predicted"/>
<protein>
    <submittedName>
        <fullName evidence="1">Uncharacterized protein</fullName>
    </submittedName>
</protein>
<dbReference type="SUPFAM" id="SSF103025">
    <property type="entry name" value="Folate-binding domain"/>
    <property type="match status" value="1"/>
</dbReference>
<dbReference type="Gene3D" id="3.30.1360.120">
    <property type="entry name" value="Probable tRNA modification gtpase trme, domain 1"/>
    <property type="match status" value="1"/>
</dbReference>
<dbReference type="InterPro" id="IPR027266">
    <property type="entry name" value="TrmE/GcvT-like"/>
</dbReference>
<reference evidence="1 2" key="1">
    <citation type="submission" date="2017-01" db="EMBL/GenBank/DDBJ databases">
        <title>Genomic analysis of Xuhuaishuia manganoxidans DY6-4.</title>
        <authorList>
            <person name="Wang X."/>
        </authorList>
    </citation>
    <scope>NUCLEOTIDE SEQUENCE [LARGE SCALE GENOMIC DNA]</scope>
    <source>
        <strain evidence="1 2">DY6-4</strain>
    </source>
</reference>
<evidence type="ECO:0000313" key="2">
    <source>
        <dbReference type="Proteomes" id="UP000187266"/>
    </source>
</evidence>
<dbReference type="AlphaFoldDB" id="A0A1U7DEH4"/>
<dbReference type="Pfam" id="PF04268">
    <property type="entry name" value="SoxG"/>
    <property type="match status" value="1"/>
</dbReference>
<dbReference type="STRING" id="1267768.BV394_00205"/>
<gene>
    <name evidence="1" type="ORF">BV394_00205</name>
</gene>
<evidence type="ECO:0000313" key="1">
    <source>
        <dbReference type="EMBL" id="APX88345.1"/>
    </source>
</evidence>
<keyword evidence="2" id="KW-1185">Reference proteome</keyword>
<accession>A0A1U7DEH4</accession>